<evidence type="ECO:0000313" key="3">
    <source>
        <dbReference type="Proteomes" id="UP000007033"/>
    </source>
</evidence>
<dbReference type="HOGENOM" id="CLU_1883106_0_0_9"/>
<keyword evidence="1" id="KW-0472">Membrane</keyword>
<dbReference type="RefSeq" id="WP_013438755.1">
    <property type="nucleotide sequence ID" value="NC_014724.1"/>
</dbReference>
<protein>
    <submittedName>
        <fullName evidence="2">Uncharacterized protein</fullName>
    </submittedName>
</protein>
<dbReference type="EMBL" id="CP002338">
    <property type="protein sequence ID" value="ADQ59992.1"/>
    <property type="molecule type" value="Genomic_DNA"/>
</dbReference>
<dbReference type="Proteomes" id="UP000007033">
    <property type="component" value="Chromosome"/>
</dbReference>
<feature type="transmembrane region" description="Helical" evidence="1">
    <location>
        <begin position="26"/>
        <end position="45"/>
    </location>
</feature>
<accession>E4SNQ1</accession>
<dbReference type="PATRIC" id="fig|695560.3.peg.2055"/>
<name>E4SNQ1_LACAR</name>
<dbReference type="AlphaFoldDB" id="E4SNQ1"/>
<gene>
    <name evidence="2" type="ordered locus">LA2_10455</name>
</gene>
<reference evidence="2 3" key="1">
    <citation type="journal article" date="2011" name="J. Bacteriol.">
        <title>Genome sequence of Lactobacillus amylovorus GRL1112.</title>
        <authorList>
            <person name="Kant R."/>
            <person name="Paulin L."/>
            <person name="Alatalo E."/>
            <person name="de Vos W.M."/>
            <person name="Palva A."/>
        </authorList>
    </citation>
    <scope>NUCLEOTIDE SEQUENCE [LARGE SCALE GENOMIC DNA]</scope>
    <source>
        <strain evidence="2 3">GRL 1112</strain>
    </source>
</reference>
<sequence length="154" mass="17168">MNLLQILSHIIESDNSLESMNKMEKFFPMLGAIILILLGILELYLTYRYAQNVKKMKYQPPTALFAIWSGLIIGLFFIAVPIIGLAGGLRNMSRWMSIVGGILFWIAAVIALIRAERIRKQLKAEHKPLSSSHQVIAIYVIVAAAIISGIVAIF</sequence>
<organism evidence="2 3">
    <name type="scientific">Lactobacillus amylovorus (strain GRL 1112)</name>
    <dbReference type="NCBI Taxonomy" id="695560"/>
    <lineage>
        <taxon>Bacteria</taxon>
        <taxon>Bacillati</taxon>
        <taxon>Bacillota</taxon>
        <taxon>Bacilli</taxon>
        <taxon>Lactobacillales</taxon>
        <taxon>Lactobacillaceae</taxon>
        <taxon>Lactobacillus</taxon>
    </lineage>
</organism>
<keyword evidence="1" id="KW-1133">Transmembrane helix</keyword>
<feature type="transmembrane region" description="Helical" evidence="1">
    <location>
        <begin position="95"/>
        <end position="115"/>
    </location>
</feature>
<keyword evidence="1" id="KW-0812">Transmembrane</keyword>
<dbReference type="KEGG" id="lam:LA2_10455"/>
<evidence type="ECO:0000313" key="2">
    <source>
        <dbReference type="EMBL" id="ADQ59992.1"/>
    </source>
</evidence>
<feature type="transmembrane region" description="Helical" evidence="1">
    <location>
        <begin position="65"/>
        <end position="89"/>
    </location>
</feature>
<evidence type="ECO:0000256" key="1">
    <source>
        <dbReference type="SAM" id="Phobius"/>
    </source>
</evidence>
<feature type="transmembrane region" description="Helical" evidence="1">
    <location>
        <begin position="136"/>
        <end position="153"/>
    </location>
</feature>
<proteinExistence type="predicted"/>